<dbReference type="Proteomes" id="UP001172386">
    <property type="component" value="Unassembled WGS sequence"/>
</dbReference>
<dbReference type="EMBL" id="JAPDRQ010000269">
    <property type="protein sequence ID" value="KAJ9651255.1"/>
    <property type="molecule type" value="Genomic_DNA"/>
</dbReference>
<sequence>MRLQKALLLACAGFALLAGAKSQDDSSGNVDVSKSGGGDISTGKTNTGGSEGIGVTAGGESEQPVGADGSDRMPSVMPMEQFRGKGLPGAWGMWASNDGKGGEGSQLSARSWTDWFGLGKGKDSNQQQARSLKSDGSTRGYGRQGEQDQSKGMQYGGDQHHRRWFGEFKGHQHNARGTVQNSGPPFKSIWSSSGKIKP</sequence>
<reference evidence="1" key="1">
    <citation type="submission" date="2022-10" db="EMBL/GenBank/DDBJ databases">
        <title>Culturing micro-colonial fungi from biological soil crusts in the Mojave desert and describing Neophaeococcomyces mojavensis, and introducing the new genera and species Taxawa tesnikishii.</title>
        <authorList>
            <person name="Kurbessoian T."/>
            <person name="Stajich J.E."/>
        </authorList>
    </citation>
    <scope>NUCLEOTIDE SEQUENCE</scope>
    <source>
        <strain evidence="1">JES_112</strain>
    </source>
</reference>
<gene>
    <name evidence="1" type="ORF">H2198_009462</name>
</gene>
<evidence type="ECO:0000313" key="2">
    <source>
        <dbReference type="Proteomes" id="UP001172386"/>
    </source>
</evidence>
<comment type="caution">
    <text evidence="1">The sequence shown here is derived from an EMBL/GenBank/DDBJ whole genome shotgun (WGS) entry which is preliminary data.</text>
</comment>
<keyword evidence="2" id="KW-1185">Reference proteome</keyword>
<name>A0ACC2ZUC1_9EURO</name>
<proteinExistence type="predicted"/>
<evidence type="ECO:0000313" key="1">
    <source>
        <dbReference type="EMBL" id="KAJ9651255.1"/>
    </source>
</evidence>
<accession>A0ACC2ZUC1</accession>
<protein>
    <submittedName>
        <fullName evidence="1">Uncharacterized protein</fullName>
    </submittedName>
</protein>
<organism evidence="1 2">
    <name type="scientific">Neophaeococcomyces mojaviensis</name>
    <dbReference type="NCBI Taxonomy" id="3383035"/>
    <lineage>
        <taxon>Eukaryota</taxon>
        <taxon>Fungi</taxon>
        <taxon>Dikarya</taxon>
        <taxon>Ascomycota</taxon>
        <taxon>Pezizomycotina</taxon>
        <taxon>Eurotiomycetes</taxon>
        <taxon>Chaetothyriomycetidae</taxon>
        <taxon>Chaetothyriales</taxon>
        <taxon>Chaetothyriales incertae sedis</taxon>
        <taxon>Neophaeococcomyces</taxon>
    </lineage>
</organism>